<protein>
    <submittedName>
        <fullName evidence="1">Uncharacterized protein</fullName>
    </submittedName>
</protein>
<gene>
    <name evidence="1" type="ORF">GCM10023226_24670</name>
</gene>
<sequence>MARAKRSLFQLLGWLVWKLLSILGVKKAKEKLAGGQGRRGRSRNRR</sequence>
<reference evidence="2" key="1">
    <citation type="journal article" date="2019" name="Int. J. Syst. Evol. Microbiol.">
        <title>The Global Catalogue of Microorganisms (GCM) 10K type strain sequencing project: providing services to taxonomists for standard genome sequencing and annotation.</title>
        <authorList>
            <consortium name="The Broad Institute Genomics Platform"/>
            <consortium name="The Broad Institute Genome Sequencing Center for Infectious Disease"/>
            <person name="Wu L."/>
            <person name="Ma J."/>
        </authorList>
    </citation>
    <scope>NUCLEOTIDE SEQUENCE [LARGE SCALE GENOMIC DNA]</scope>
    <source>
        <strain evidence="2">JCM 18127</strain>
    </source>
</reference>
<accession>A0ABP8WE24</accession>
<evidence type="ECO:0000313" key="1">
    <source>
        <dbReference type="EMBL" id="GAA4685990.1"/>
    </source>
</evidence>
<comment type="caution">
    <text evidence="1">The sequence shown here is derived from an EMBL/GenBank/DDBJ whole genome shotgun (WGS) entry which is preliminary data.</text>
</comment>
<keyword evidence="2" id="KW-1185">Reference proteome</keyword>
<organism evidence="1 2">
    <name type="scientific">Nocardioides nanhaiensis</name>
    <dbReference type="NCBI Taxonomy" id="1476871"/>
    <lineage>
        <taxon>Bacteria</taxon>
        <taxon>Bacillati</taxon>
        <taxon>Actinomycetota</taxon>
        <taxon>Actinomycetes</taxon>
        <taxon>Propionibacteriales</taxon>
        <taxon>Nocardioidaceae</taxon>
        <taxon>Nocardioides</taxon>
    </lineage>
</organism>
<proteinExistence type="predicted"/>
<evidence type="ECO:0000313" key="2">
    <source>
        <dbReference type="Proteomes" id="UP001500621"/>
    </source>
</evidence>
<name>A0ABP8WE24_9ACTN</name>
<dbReference type="Proteomes" id="UP001500621">
    <property type="component" value="Unassembled WGS sequence"/>
</dbReference>
<dbReference type="RefSeq" id="WP_345266196.1">
    <property type="nucleotide sequence ID" value="NZ_BAABIM010000002.1"/>
</dbReference>
<dbReference type="EMBL" id="BAABIM010000002">
    <property type="protein sequence ID" value="GAA4685990.1"/>
    <property type="molecule type" value="Genomic_DNA"/>
</dbReference>